<protein>
    <submittedName>
        <fullName evidence="2">Uncharacterized protein</fullName>
    </submittedName>
</protein>
<dbReference type="Pfam" id="PF00287">
    <property type="entry name" value="Na_K-ATPase"/>
    <property type="match status" value="1"/>
</dbReference>
<evidence type="ECO:0000313" key="2">
    <source>
        <dbReference type="EMBL" id="KAG6452976.1"/>
    </source>
</evidence>
<dbReference type="GO" id="GO:0006883">
    <property type="term" value="P:intracellular sodium ion homeostasis"/>
    <property type="evidence" value="ECO:0007669"/>
    <property type="project" value="TreeGrafter"/>
</dbReference>
<comment type="caution">
    <text evidence="2">The sequence shown here is derived from an EMBL/GenBank/DDBJ whole genome shotgun (WGS) entry which is preliminary data.</text>
</comment>
<proteinExistence type="predicted"/>
<feature type="transmembrane region" description="Helical" evidence="1">
    <location>
        <begin position="95"/>
        <end position="122"/>
    </location>
</feature>
<sequence>MDAKLAILYLMKLAPLSKCRVDRNKNKIHARHARAQYTRYRRKGRPLVIMASKSNGVEHEWVRGPPPGGSVWKRFGRAIYNSEEKSFLGRTGKRWGILFAFYTVFYSVLALLFALCMGGLFLSLDDRKPTHILDSSLIGANPGVTCRPYPIAYNKVQYDPQNFTNGHPYINQLQEFFTPYETIDWYKSENVCVSADNYGFPETPCFFIKINKIYGWSPDCYTAVDLPEDMPDDLVEHIKSLEPEKQNQVWITCVDESHNSTKIEYPWGRGLASSFYPFNNTDGYQSPLVAVKITPAVDDTVSIRCRAWAKNIIYNKSIKEQSGYTRILLHVNVADNTTDVLT</sequence>
<keyword evidence="3" id="KW-1185">Reference proteome</keyword>
<evidence type="ECO:0000256" key="1">
    <source>
        <dbReference type="SAM" id="Phobius"/>
    </source>
</evidence>
<dbReference type="GO" id="GO:0030007">
    <property type="term" value="P:intracellular potassium ion homeostasis"/>
    <property type="evidence" value="ECO:0007669"/>
    <property type="project" value="TreeGrafter"/>
</dbReference>
<gene>
    <name evidence="2" type="ORF">O3G_MSEX007902</name>
</gene>
<organism evidence="2 3">
    <name type="scientific">Manduca sexta</name>
    <name type="common">Tobacco hawkmoth</name>
    <name type="synonym">Tobacco hornworm</name>
    <dbReference type="NCBI Taxonomy" id="7130"/>
    <lineage>
        <taxon>Eukaryota</taxon>
        <taxon>Metazoa</taxon>
        <taxon>Ecdysozoa</taxon>
        <taxon>Arthropoda</taxon>
        <taxon>Hexapoda</taxon>
        <taxon>Insecta</taxon>
        <taxon>Pterygota</taxon>
        <taxon>Neoptera</taxon>
        <taxon>Endopterygota</taxon>
        <taxon>Lepidoptera</taxon>
        <taxon>Glossata</taxon>
        <taxon>Ditrysia</taxon>
        <taxon>Bombycoidea</taxon>
        <taxon>Sphingidae</taxon>
        <taxon>Sphinginae</taxon>
        <taxon>Sphingini</taxon>
        <taxon>Manduca</taxon>
    </lineage>
</organism>
<reference evidence="2" key="1">
    <citation type="journal article" date="2016" name="Insect Biochem. Mol. Biol.">
        <title>Multifaceted biological insights from a draft genome sequence of the tobacco hornworm moth, Manduca sexta.</title>
        <authorList>
            <person name="Kanost M.R."/>
            <person name="Arrese E.L."/>
            <person name="Cao X."/>
            <person name="Chen Y.R."/>
            <person name="Chellapilla S."/>
            <person name="Goldsmith M.R."/>
            <person name="Grosse-Wilde E."/>
            <person name="Heckel D.G."/>
            <person name="Herndon N."/>
            <person name="Jiang H."/>
            <person name="Papanicolaou A."/>
            <person name="Qu J."/>
            <person name="Soulages J.L."/>
            <person name="Vogel H."/>
            <person name="Walters J."/>
            <person name="Waterhouse R.M."/>
            <person name="Ahn S.J."/>
            <person name="Almeida F.C."/>
            <person name="An C."/>
            <person name="Aqrawi P."/>
            <person name="Bretschneider A."/>
            <person name="Bryant W.B."/>
            <person name="Bucks S."/>
            <person name="Chao H."/>
            <person name="Chevignon G."/>
            <person name="Christen J.M."/>
            <person name="Clarke D.F."/>
            <person name="Dittmer N.T."/>
            <person name="Ferguson L.C.F."/>
            <person name="Garavelou S."/>
            <person name="Gordon K.H.J."/>
            <person name="Gunaratna R.T."/>
            <person name="Han Y."/>
            <person name="Hauser F."/>
            <person name="He Y."/>
            <person name="Heidel-Fischer H."/>
            <person name="Hirsh A."/>
            <person name="Hu Y."/>
            <person name="Jiang H."/>
            <person name="Kalra D."/>
            <person name="Klinner C."/>
            <person name="Konig C."/>
            <person name="Kovar C."/>
            <person name="Kroll A.R."/>
            <person name="Kuwar S.S."/>
            <person name="Lee S.L."/>
            <person name="Lehman R."/>
            <person name="Li K."/>
            <person name="Li Z."/>
            <person name="Liang H."/>
            <person name="Lovelace S."/>
            <person name="Lu Z."/>
            <person name="Mansfield J.H."/>
            <person name="McCulloch K.J."/>
            <person name="Mathew T."/>
            <person name="Morton B."/>
            <person name="Muzny D.M."/>
            <person name="Neunemann D."/>
            <person name="Ongeri F."/>
            <person name="Pauchet Y."/>
            <person name="Pu L.L."/>
            <person name="Pyrousis I."/>
            <person name="Rao X.J."/>
            <person name="Redding A."/>
            <person name="Roesel C."/>
            <person name="Sanchez-Gracia A."/>
            <person name="Schaack S."/>
            <person name="Shukla A."/>
            <person name="Tetreau G."/>
            <person name="Wang Y."/>
            <person name="Xiong G.H."/>
            <person name="Traut W."/>
            <person name="Walsh T.K."/>
            <person name="Worley K.C."/>
            <person name="Wu D."/>
            <person name="Wu W."/>
            <person name="Wu Y.Q."/>
            <person name="Zhang X."/>
            <person name="Zou Z."/>
            <person name="Zucker H."/>
            <person name="Briscoe A.D."/>
            <person name="Burmester T."/>
            <person name="Clem R.J."/>
            <person name="Feyereisen R."/>
            <person name="Grimmelikhuijzen C.J.P."/>
            <person name="Hamodrakas S.J."/>
            <person name="Hansson B.S."/>
            <person name="Huguet E."/>
            <person name="Jermiin L.S."/>
            <person name="Lan Q."/>
            <person name="Lehman H.K."/>
            <person name="Lorenzen M."/>
            <person name="Merzendorfer H."/>
            <person name="Michalopoulos I."/>
            <person name="Morton D.B."/>
            <person name="Muthukrishnan S."/>
            <person name="Oakeshott J.G."/>
            <person name="Palmer W."/>
            <person name="Park Y."/>
            <person name="Passarelli A.L."/>
            <person name="Rozas J."/>
            <person name="Schwartz L.M."/>
            <person name="Smith W."/>
            <person name="Southgate A."/>
            <person name="Vilcinskas A."/>
            <person name="Vogt R."/>
            <person name="Wang P."/>
            <person name="Werren J."/>
            <person name="Yu X.Q."/>
            <person name="Zhou J.J."/>
            <person name="Brown S.J."/>
            <person name="Scherer S.E."/>
            <person name="Richards S."/>
            <person name="Blissard G.W."/>
        </authorList>
    </citation>
    <scope>NUCLEOTIDE SEQUENCE</scope>
</reference>
<name>A0A922CP19_MANSE</name>
<keyword evidence="1" id="KW-0472">Membrane</keyword>
<dbReference type="GO" id="GO:0036376">
    <property type="term" value="P:sodium ion export across plasma membrane"/>
    <property type="evidence" value="ECO:0007669"/>
    <property type="project" value="TreeGrafter"/>
</dbReference>
<dbReference type="EMBL" id="JH668434">
    <property type="protein sequence ID" value="KAG6452976.1"/>
    <property type="molecule type" value="Genomic_DNA"/>
</dbReference>
<dbReference type="InterPro" id="IPR000402">
    <property type="entry name" value="Na/K_ATPase_sub_beta"/>
</dbReference>
<accession>A0A922CP19</accession>
<dbReference type="GO" id="GO:0001671">
    <property type="term" value="F:ATPase activator activity"/>
    <property type="evidence" value="ECO:0007669"/>
    <property type="project" value="TreeGrafter"/>
</dbReference>
<reference evidence="2" key="2">
    <citation type="submission" date="2020-12" db="EMBL/GenBank/DDBJ databases">
        <authorList>
            <person name="Kanost M."/>
        </authorList>
    </citation>
    <scope>NUCLEOTIDE SEQUENCE</scope>
</reference>
<dbReference type="PANTHER" id="PTHR11523:SF46">
    <property type="entry name" value="SODIUM_POTASSIUM-TRANSPORTING ATPASE SUBUNIT BETA-2"/>
    <property type="match status" value="1"/>
</dbReference>
<dbReference type="AlphaFoldDB" id="A0A922CP19"/>
<dbReference type="GO" id="GO:1990573">
    <property type="term" value="P:potassium ion import across plasma membrane"/>
    <property type="evidence" value="ECO:0007669"/>
    <property type="project" value="TreeGrafter"/>
</dbReference>
<keyword evidence="1" id="KW-1133">Transmembrane helix</keyword>
<dbReference type="Proteomes" id="UP000791440">
    <property type="component" value="Unassembled WGS sequence"/>
</dbReference>
<dbReference type="PANTHER" id="PTHR11523">
    <property type="entry name" value="SODIUM/POTASSIUM-DEPENDENT ATPASE BETA SUBUNIT"/>
    <property type="match status" value="1"/>
</dbReference>
<keyword evidence="1" id="KW-0812">Transmembrane</keyword>
<dbReference type="GO" id="GO:0005890">
    <property type="term" value="C:sodium:potassium-exchanging ATPase complex"/>
    <property type="evidence" value="ECO:0007669"/>
    <property type="project" value="InterPro"/>
</dbReference>
<evidence type="ECO:0000313" key="3">
    <source>
        <dbReference type="Proteomes" id="UP000791440"/>
    </source>
</evidence>